<reference evidence="2" key="1">
    <citation type="submission" date="2018-07" db="EMBL/GenBank/DDBJ databases">
        <authorList>
            <person name="Somerville V."/>
        </authorList>
    </citation>
    <scope>NUCLEOTIDE SEQUENCE</scope>
    <source>
        <strain evidence="2">NWC_2_1</strain>
    </source>
</reference>
<feature type="domain" description="IrrE N-terminal-like" evidence="1">
    <location>
        <begin position="8"/>
        <end position="84"/>
    </location>
</feature>
<gene>
    <name evidence="2" type="ORF">DQL92_06130</name>
</gene>
<organism evidence="2">
    <name type="scientific">Streptococcus thermophilus</name>
    <dbReference type="NCBI Taxonomy" id="1308"/>
    <lineage>
        <taxon>Bacteria</taxon>
        <taxon>Bacillati</taxon>
        <taxon>Bacillota</taxon>
        <taxon>Bacilli</taxon>
        <taxon>Lactobacillales</taxon>
        <taxon>Streptococcaceae</taxon>
        <taxon>Streptococcus</taxon>
    </lineage>
</organism>
<dbReference type="EMBL" id="CP031021">
    <property type="protein sequence ID" value="AZA18287.1"/>
    <property type="molecule type" value="Genomic_DNA"/>
</dbReference>
<protein>
    <submittedName>
        <fullName evidence="2">ImmA/IrrE family metallo-endopeptidase</fullName>
    </submittedName>
</protein>
<evidence type="ECO:0000313" key="2">
    <source>
        <dbReference type="EMBL" id="AZA18287.1"/>
    </source>
</evidence>
<dbReference type="AlphaFoldDB" id="A0A3G6JJV3"/>
<name>A0A3G6JJV3_STRTR</name>
<proteinExistence type="predicted"/>
<accession>A0A3G6JJV3</accession>
<dbReference type="InterPro" id="IPR010359">
    <property type="entry name" value="IrrE_HExxH"/>
</dbReference>
<evidence type="ECO:0000259" key="1">
    <source>
        <dbReference type="Pfam" id="PF06114"/>
    </source>
</evidence>
<dbReference type="Gene3D" id="1.10.10.2910">
    <property type="match status" value="1"/>
</dbReference>
<dbReference type="Pfam" id="PF06114">
    <property type="entry name" value="Peptidase_M78"/>
    <property type="match status" value="1"/>
</dbReference>
<sequence length="128" mass="15683">MKIDELLKEYKISLFIFPAELWERSGFYFPDLRRIYVNESLSKQEREKVILHEIGHINHDPKHYKRLLLKYENQADRFMIRELLVDYLKSTDIYDFNWVRFAAEYDISTTWGEAMIQDEFRKIQQTVI</sequence>